<evidence type="ECO:0000256" key="3">
    <source>
        <dbReference type="ARBA" id="ARBA00023125"/>
    </source>
</evidence>
<keyword evidence="4" id="KW-0804">Transcription</keyword>
<evidence type="ECO:0000256" key="5">
    <source>
        <dbReference type="PROSITE-ProRule" id="PRU00335"/>
    </source>
</evidence>
<dbReference type="PANTHER" id="PTHR30055">
    <property type="entry name" value="HTH-TYPE TRANSCRIPTIONAL REGULATOR RUTR"/>
    <property type="match status" value="1"/>
</dbReference>
<comment type="caution">
    <text evidence="7">The sequence shown here is derived from an EMBL/GenBank/DDBJ whole genome shotgun (WGS) entry which is preliminary data.</text>
</comment>
<dbReference type="EMBL" id="BMRJ01000001">
    <property type="protein sequence ID" value="GGR20408.1"/>
    <property type="molecule type" value="Genomic_DNA"/>
</dbReference>
<evidence type="ECO:0000259" key="6">
    <source>
        <dbReference type="PROSITE" id="PS50977"/>
    </source>
</evidence>
<dbReference type="InterPro" id="IPR036271">
    <property type="entry name" value="Tet_transcr_reg_TetR-rel_C_sf"/>
</dbReference>
<dbReference type="AlphaFoldDB" id="A0A918CEI5"/>
<dbReference type="GO" id="GO:0000976">
    <property type="term" value="F:transcription cis-regulatory region binding"/>
    <property type="evidence" value="ECO:0007669"/>
    <property type="project" value="TreeGrafter"/>
</dbReference>
<dbReference type="Gene3D" id="1.10.357.10">
    <property type="entry name" value="Tetracycline Repressor, domain 2"/>
    <property type="match status" value="1"/>
</dbReference>
<protein>
    <recommendedName>
        <fullName evidence="6">HTH tetR-type domain-containing protein</fullName>
    </recommendedName>
</protein>
<reference evidence="7" key="1">
    <citation type="journal article" date="2014" name="Int. J. Syst. Evol. Microbiol.">
        <title>Complete genome sequence of Corynebacterium casei LMG S-19264T (=DSM 44701T), isolated from a smear-ripened cheese.</title>
        <authorList>
            <consortium name="US DOE Joint Genome Institute (JGI-PGF)"/>
            <person name="Walter F."/>
            <person name="Albersmeier A."/>
            <person name="Kalinowski J."/>
            <person name="Ruckert C."/>
        </authorList>
    </citation>
    <scope>NUCLEOTIDE SEQUENCE</scope>
    <source>
        <strain evidence="7">JCM 3346</strain>
    </source>
</reference>
<dbReference type="PROSITE" id="PS50977">
    <property type="entry name" value="HTH_TETR_2"/>
    <property type="match status" value="1"/>
</dbReference>
<dbReference type="SUPFAM" id="SSF48498">
    <property type="entry name" value="Tetracyclin repressor-like, C-terminal domain"/>
    <property type="match status" value="1"/>
</dbReference>
<dbReference type="GO" id="GO:0003700">
    <property type="term" value="F:DNA-binding transcription factor activity"/>
    <property type="evidence" value="ECO:0007669"/>
    <property type="project" value="TreeGrafter"/>
</dbReference>
<keyword evidence="8" id="KW-1185">Reference proteome</keyword>
<dbReference type="Proteomes" id="UP000610303">
    <property type="component" value="Unassembled WGS sequence"/>
</dbReference>
<name>A0A918CEI5_AGRME</name>
<dbReference type="Pfam" id="PF13977">
    <property type="entry name" value="TetR_C_6"/>
    <property type="match status" value="1"/>
</dbReference>
<evidence type="ECO:0000313" key="8">
    <source>
        <dbReference type="Proteomes" id="UP000610303"/>
    </source>
</evidence>
<dbReference type="InterPro" id="IPR039538">
    <property type="entry name" value="BetI_C"/>
</dbReference>
<evidence type="ECO:0000256" key="1">
    <source>
        <dbReference type="ARBA" id="ARBA00022491"/>
    </source>
</evidence>
<organism evidence="7 8">
    <name type="scientific">Agromyces mediolanus</name>
    <name type="common">Corynebacterium mediolanum</name>
    <dbReference type="NCBI Taxonomy" id="41986"/>
    <lineage>
        <taxon>Bacteria</taxon>
        <taxon>Bacillati</taxon>
        <taxon>Actinomycetota</taxon>
        <taxon>Actinomycetes</taxon>
        <taxon>Micrococcales</taxon>
        <taxon>Microbacteriaceae</taxon>
        <taxon>Agromyces</taxon>
    </lineage>
</organism>
<feature type="domain" description="HTH tetR-type" evidence="6">
    <location>
        <begin position="8"/>
        <end position="68"/>
    </location>
</feature>
<dbReference type="RefSeq" id="WP_189084363.1">
    <property type="nucleotide sequence ID" value="NZ_BMRJ01000001.1"/>
</dbReference>
<dbReference type="Pfam" id="PF00440">
    <property type="entry name" value="TetR_N"/>
    <property type="match status" value="1"/>
</dbReference>
<evidence type="ECO:0000256" key="2">
    <source>
        <dbReference type="ARBA" id="ARBA00023015"/>
    </source>
</evidence>
<dbReference type="PANTHER" id="PTHR30055:SF234">
    <property type="entry name" value="HTH-TYPE TRANSCRIPTIONAL REGULATOR BETI"/>
    <property type="match status" value="1"/>
</dbReference>
<dbReference type="SUPFAM" id="SSF46689">
    <property type="entry name" value="Homeodomain-like"/>
    <property type="match status" value="1"/>
</dbReference>
<dbReference type="InterPro" id="IPR009057">
    <property type="entry name" value="Homeodomain-like_sf"/>
</dbReference>
<sequence>MPRVVDHDARRDEIAAAAWQVIARDGFDQATMRSIAAEAGYSHSAFARYFPDKESLLNAVFLLTRGDADARIDELTAGKRGLAALHGMCVAALPFGPEGTRHARVGVAYWSYAAQNEAFWATQREHARQWRERILRYLEEARDDGELADDVDLVTASDRVASANMGWQTIRLLMPEFSTDERMRAALDALLESLRRR</sequence>
<feature type="DNA-binding region" description="H-T-H motif" evidence="5">
    <location>
        <begin position="31"/>
        <end position="50"/>
    </location>
</feature>
<keyword evidence="3 5" id="KW-0238">DNA-binding</keyword>
<dbReference type="InterPro" id="IPR001647">
    <property type="entry name" value="HTH_TetR"/>
</dbReference>
<keyword evidence="1" id="KW-0678">Repressor</keyword>
<evidence type="ECO:0000256" key="4">
    <source>
        <dbReference type="ARBA" id="ARBA00023163"/>
    </source>
</evidence>
<gene>
    <name evidence="7" type="ORF">GCM10010196_12140</name>
</gene>
<reference evidence="7" key="2">
    <citation type="submission" date="2020-09" db="EMBL/GenBank/DDBJ databases">
        <authorList>
            <person name="Sun Q."/>
            <person name="Ohkuma M."/>
        </authorList>
    </citation>
    <scope>NUCLEOTIDE SEQUENCE</scope>
    <source>
        <strain evidence="7">JCM 3346</strain>
    </source>
</reference>
<accession>A0A918CEI5</accession>
<proteinExistence type="predicted"/>
<keyword evidence="2" id="KW-0805">Transcription regulation</keyword>
<dbReference type="InterPro" id="IPR050109">
    <property type="entry name" value="HTH-type_TetR-like_transc_reg"/>
</dbReference>
<evidence type="ECO:0000313" key="7">
    <source>
        <dbReference type="EMBL" id="GGR20408.1"/>
    </source>
</evidence>